<organism evidence="2 3">
    <name type="scientific">Mycobacterium helveticum</name>
    <dbReference type="NCBI Taxonomy" id="2592811"/>
    <lineage>
        <taxon>Bacteria</taxon>
        <taxon>Bacillati</taxon>
        <taxon>Actinomycetota</taxon>
        <taxon>Actinomycetes</taxon>
        <taxon>Mycobacteriales</taxon>
        <taxon>Mycobacteriaceae</taxon>
        <taxon>Mycobacterium</taxon>
    </lineage>
</organism>
<keyword evidence="3" id="KW-1185">Reference proteome</keyword>
<protein>
    <submittedName>
        <fullName evidence="2">HNH endonuclease</fullName>
    </submittedName>
</protein>
<keyword evidence="2" id="KW-0540">Nuclease</keyword>
<dbReference type="AlphaFoldDB" id="A0A557XLU4"/>
<gene>
    <name evidence="2" type="ORF">FPZ47_17215</name>
</gene>
<reference evidence="2 3" key="1">
    <citation type="submission" date="2019-07" db="EMBL/GenBank/DDBJ databases">
        <title>New Mycobacterium species.</title>
        <authorList>
            <person name="Tortoli E."/>
            <person name="Ghielmetti G."/>
            <person name="Friedel U."/>
            <person name="Trovato A."/>
        </authorList>
    </citation>
    <scope>NUCLEOTIDE SEQUENCE [LARGE SCALE GENOMIC DNA]</scope>
    <source>
        <strain evidence="2 3">16-83</strain>
    </source>
</reference>
<feature type="non-terminal residue" evidence="2">
    <location>
        <position position="1"/>
    </location>
</feature>
<feature type="region of interest" description="Disordered" evidence="1">
    <location>
        <begin position="1"/>
        <end position="26"/>
    </location>
</feature>
<evidence type="ECO:0000313" key="3">
    <source>
        <dbReference type="Proteomes" id="UP000320513"/>
    </source>
</evidence>
<keyword evidence="2" id="KW-0378">Hydrolase</keyword>
<evidence type="ECO:0000313" key="2">
    <source>
        <dbReference type="EMBL" id="TVS86793.1"/>
    </source>
</evidence>
<proteinExistence type="predicted"/>
<dbReference type="GO" id="GO:0004519">
    <property type="term" value="F:endonuclease activity"/>
    <property type="evidence" value="ECO:0007669"/>
    <property type="project" value="UniProtKB-KW"/>
</dbReference>
<keyword evidence="2" id="KW-0255">Endonuclease</keyword>
<dbReference type="EMBL" id="VMQU01000076">
    <property type="protein sequence ID" value="TVS86793.1"/>
    <property type="molecule type" value="Genomic_DNA"/>
</dbReference>
<sequence length="26" mass="3098">YPGPSGERAQWWWYQPFQPQPPPPSN</sequence>
<accession>A0A557XLU4</accession>
<dbReference type="Proteomes" id="UP000320513">
    <property type="component" value="Unassembled WGS sequence"/>
</dbReference>
<dbReference type="RefSeq" id="WP_246859862.1">
    <property type="nucleotide sequence ID" value="NZ_VMQU01000076.1"/>
</dbReference>
<comment type="caution">
    <text evidence="2">The sequence shown here is derived from an EMBL/GenBank/DDBJ whole genome shotgun (WGS) entry which is preliminary data.</text>
</comment>
<name>A0A557XLU4_9MYCO</name>
<evidence type="ECO:0000256" key="1">
    <source>
        <dbReference type="SAM" id="MobiDB-lite"/>
    </source>
</evidence>